<evidence type="ECO:0000313" key="2">
    <source>
        <dbReference type="Proteomes" id="UP000886501"/>
    </source>
</evidence>
<comment type="caution">
    <text evidence="1">The sequence shown here is derived from an EMBL/GenBank/DDBJ whole genome shotgun (WGS) entry which is preliminary data.</text>
</comment>
<organism evidence="1 2">
    <name type="scientific">Thelephora ganbajun</name>
    <name type="common">Ganba fungus</name>
    <dbReference type="NCBI Taxonomy" id="370292"/>
    <lineage>
        <taxon>Eukaryota</taxon>
        <taxon>Fungi</taxon>
        <taxon>Dikarya</taxon>
        <taxon>Basidiomycota</taxon>
        <taxon>Agaricomycotina</taxon>
        <taxon>Agaricomycetes</taxon>
        <taxon>Thelephorales</taxon>
        <taxon>Thelephoraceae</taxon>
        <taxon>Thelephora</taxon>
    </lineage>
</organism>
<gene>
    <name evidence="1" type="ORF">BDM02DRAFT_1193806</name>
</gene>
<protein>
    <submittedName>
        <fullName evidence="1">Uncharacterized protein</fullName>
    </submittedName>
</protein>
<reference evidence="1" key="1">
    <citation type="submission" date="2019-10" db="EMBL/GenBank/DDBJ databases">
        <authorList>
            <consortium name="DOE Joint Genome Institute"/>
            <person name="Kuo A."/>
            <person name="Miyauchi S."/>
            <person name="Kiss E."/>
            <person name="Drula E."/>
            <person name="Kohler A."/>
            <person name="Sanchez-Garcia M."/>
            <person name="Andreopoulos B."/>
            <person name="Barry K.W."/>
            <person name="Bonito G."/>
            <person name="Buee M."/>
            <person name="Carver A."/>
            <person name="Chen C."/>
            <person name="Cichocki N."/>
            <person name="Clum A."/>
            <person name="Culley D."/>
            <person name="Crous P.W."/>
            <person name="Fauchery L."/>
            <person name="Girlanda M."/>
            <person name="Hayes R."/>
            <person name="Keri Z."/>
            <person name="Labutti K."/>
            <person name="Lipzen A."/>
            <person name="Lombard V."/>
            <person name="Magnuson J."/>
            <person name="Maillard F."/>
            <person name="Morin E."/>
            <person name="Murat C."/>
            <person name="Nolan M."/>
            <person name="Ohm R."/>
            <person name="Pangilinan J."/>
            <person name="Pereira M."/>
            <person name="Perotto S."/>
            <person name="Peter M."/>
            <person name="Riley R."/>
            <person name="Sitrit Y."/>
            <person name="Stielow B."/>
            <person name="Szollosi G."/>
            <person name="Zifcakova L."/>
            <person name="Stursova M."/>
            <person name="Spatafora J.W."/>
            <person name="Tedersoo L."/>
            <person name="Vaario L.-M."/>
            <person name="Yamada A."/>
            <person name="Yan M."/>
            <person name="Wang P."/>
            <person name="Xu J."/>
            <person name="Bruns T."/>
            <person name="Baldrian P."/>
            <person name="Vilgalys R."/>
            <person name="Henrissat B."/>
            <person name="Grigoriev I.V."/>
            <person name="Hibbett D."/>
            <person name="Nagy L.G."/>
            <person name="Martin F.M."/>
        </authorList>
    </citation>
    <scope>NUCLEOTIDE SEQUENCE</scope>
    <source>
        <strain evidence="1">P2</strain>
    </source>
</reference>
<dbReference type="Proteomes" id="UP000886501">
    <property type="component" value="Unassembled WGS sequence"/>
</dbReference>
<proteinExistence type="predicted"/>
<keyword evidence="2" id="KW-1185">Reference proteome</keyword>
<accession>A0ACB6ZWW6</accession>
<sequence length="140" mass="15390">MMNYRPHPFLLALFASIFLFNSFSLCLYGILIGENGVSAYKVVHLIMSSISILTIIVLGIYLQCTRHRTKPFRIPYVVTLGTICLVSLVGSISVSVKASQNALCFIFSSLPSNQDCRWGGVSIILPWVSAIFGGHSLFLS</sequence>
<evidence type="ECO:0000313" key="1">
    <source>
        <dbReference type="EMBL" id="KAF9654087.1"/>
    </source>
</evidence>
<dbReference type="EMBL" id="MU117962">
    <property type="protein sequence ID" value="KAF9654087.1"/>
    <property type="molecule type" value="Genomic_DNA"/>
</dbReference>
<reference evidence="1" key="2">
    <citation type="journal article" date="2020" name="Nat. Commun.">
        <title>Large-scale genome sequencing of mycorrhizal fungi provides insights into the early evolution of symbiotic traits.</title>
        <authorList>
            <person name="Miyauchi S."/>
            <person name="Kiss E."/>
            <person name="Kuo A."/>
            <person name="Drula E."/>
            <person name="Kohler A."/>
            <person name="Sanchez-Garcia M."/>
            <person name="Morin E."/>
            <person name="Andreopoulos B."/>
            <person name="Barry K.W."/>
            <person name="Bonito G."/>
            <person name="Buee M."/>
            <person name="Carver A."/>
            <person name="Chen C."/>
            <person name="Cichocki N."/>
            <person name="Clum A."/>
            <person name="Culley D."/>
            <person name="Crous P.W."/>
            <person name="Fauchery L."/>
            <person name="Girlanda M."/>
            <person name="Hayes R.D."/>
            <person name="Keri Z."/>
            <person name="LaButti K."/>
            <person name="Lipzen A."/>
            <person name="Lombard V."/>
            <person name="Magnuson J."/>
            <person name="Maillard F."/>
            <person name="Murat C."/>
            <person name="Nolan M."/>
            <person name="Ohm R.A."/>
            <person name="Pangilinan J."/>
            <person name="Pereira M.F."/>
            <person name="Perotto S."/>
            <person name="Peter M."/>
            <person name="Pfister S."/>
            <person name="Riley R."/>
            <person name="Sitrit Y."/>
            <person name="Stielow J.B."/>
            <person name="Szollosi G."/>
            <person name="Zifcakova L."/>
            <person name="Stursova M."/>
            <person name="Spatafora J.W."/>
            <person name="Tedersoo L."/>
            <person name="Vaario L.M."/>
            <person name="Yamada A."/>
            <person name="Yan M."/>
            <person name="Wang P."/>
            <person name="Xu J."/>
            <person name="Bruns T."/>
            <person name="Baldrian P."/>
            <person name="Vilgalys R."/>
            <person name="Dunand C."/>
            <person name="Henrissat B."/>
            <person name="Grigoriev I.V."/>
            <person name="Hibbett D."/>
            <person name="Nagy L.G."/>
            <person name="Martin F.M."/>
        </authorList>
    </citation>
    <scope>NUCLEOTIDE SEQUENCE</scope>
    <source>
        <strain evidence="1">P2</strain>
    </source>
</reference>
<name>A0ACB6ZWW6_THEGA</name>